<dbReference type="eggNOG" id="ENOG502RYAI">
    <property type="taxonomic scope" value="Eukaryota"/>
</dbReference>
<organism evidence="5">
    <name type="scientific">Vanderwaltozyma polyspora (strain ATCC 22028 / DSM 70294 / BCRC 21397 / CBS 2163 / NBRC 10782 / NRRL Y-8283 / UCD 57-17)</name>
    <name type="common">Kluyveromyces polysporus</name>
    <dbReference type="NCBI Taxonomy" id="436907"/>
    <lineage>
        <taxon>Eukaryota</taxon>
        <taxon>Fungi</taxon>
        <taxon>Dikarya</taxon>
        <taxon>Ascomycota</taxon>
        <taxon>Saccharomycotina</taxon>
        <taxon>Saccharomycetes</taxon>
        <taxon>Saccharomycetales</taxon>
        <taxon>Saccharomycetaceae</taxon>
        <taxon>Vanderwaltozyma</taxon>
    </lineage>
</organism>
<dbReference type="InterPro" id="IPR052616">
    <property type="entry name" value="SYO1-like"/>
</dbReference>
<sequence length="616" mass="69929">MGKSKKRSRTSANRANPLQGNKNNNNKKDNATVTKKILPLLQKLTCAVPNDRSMALQSITVLCEDPHMRKLMLKEKLVHIILSNLLTDNDAEIVVEAYGLLRNIALEEGYDVSTYLWRSNIWLSIVSGFEKVETSLTAIKDAQNKSTTESKRMVSDLADNLLSLLVALCNGSDDILNEVLESEKLSKIFKFISTLLDFGYQNLPINLFNTILDLIYDFSSESFSFITNVTNDSKLSVFVKTLPELMNDPHFNELTKVLIQGIYLQFLDMDITPENINEIVRSIQNSINDIDLATVKSDLSITAEADEQLMKADDSKVASKIKDYTKRRNLAMMRYQSIEIAIDLITASTEILASLYEEKNNKQLPDQLIDLLTVILPNIFQALSAEFTSRILIAWNNLLWLYITLGVDLFESEKSSTELVQFISGLTDIQASDLGIKMGRYSVIWALLKTVSLHEDQLKYLQFLQLSNNLSFVNAVIEDYNNAAKIMDSEDHLELRQRCCDVLSAYATFQGQVSINQAIGKFFLSQLISPKTPQSLLVDISNMFFEIYCDGQFDYDEPVFVQEGFLKVLKEEVVPNLRKMFKLVDKNKEPELKEKCNVCFNTLDSFIHYKASEKGQ</sequence>
<dbReference type="InterPro" id="IPR011989">
    <property type="entry name" value="ARM-like"/>
</dbReference>
<keyword evidence="5" id="KW-1185">Reference proteome</keyword>
<dbReference type="PANTHER" id="PTHR13347:SF1">
    <property type="entry name" value="HEAT REPEAT-CONTAINING PROTEIN 3"/>
    <property type="match status" value="1"/>
</dbReference>
<dbReference type="Gene3D" id="1.25.10.10">
    <property type="entry name" value="Leucine-rich Repeat Variant"/>
    <property type="match status" value="1"/>
</dbReference>
<protein>
    <recommendedName>
        <fullName evidence="3">SYO1-like TPR repeats domain-containing protein</fullName>
    </recommendedName>
</protein>
<dbReference type="RefSeq" id="XP_001643454.1">
    <property type="nucleotide sequence ID" value="XM_001643404.1"/>
</dbReference>
<comment type="similarity">
    <text evidence="1">Belongs to the nuclear import and ribosome assembly adapter family.</text>
</comment>
<feature type="compositionally biased region" description="Polar residues" evidence="2">
    <location>
        <begin position="10"/>
        <end position="20"/>
    </location>
</feature>
<dbReference type="PhylomeDB" id="A7TQ67"/>
<dbReference type="AlphaFoldDB" id="A7TQ67"/>
<dbReference type="HOGENOM" id="CLU_446315_0_0_1"/>
<proteinExistence type="inferred from homology"/>
<evidence type="ECO:0000313" key="4">
    <source>
        <dbReference type="EMBL" id="EDO15596.1"/>
    </source>
</evidence>
<evidence type="ECO:0000259" key="3">
    <source>
        <dbReference type="Pfam" id="PF25567"/>
    </source>
</evidence>
<evidence type="ECO:0000256" key="2">
    <source>
        <dbReference type="SAM" id="MobiDB-lite"/>
    </source>
</evidence>
<dbReference type="CDD" id="cd13394">
    <property type="entry name" value="Syo1_like"/>
    <property type="match status" value="1"/>
</dbReference>
<dbReference type="GO" id="GO:0006606">
    <property type="term" value="P:protein import into nucleus"/>
    <property type="evidence" value="ECO:0007669"/>
    <property type="project" value="EnsemblFungi"/>
</dbReference>
<dbReference type="STRING" id="436907.A7TQ67"/>
<dbReference type="OMA" id="ADMDMVT"/>
<dbReference type="OrthoDB" id="288703at2759"/>
<dbReference type="GO" id="GO:0042273">
    <property type="term" value="P:ribosomal large subunit biogenesis"/>
    <property type="evidence" value="ECO:0007669"/>
    <property type="project" value="EnsemblFungi"/>
</dbReference>
<name>A7TQ67_VANPO</name>
<dbReference type="SUPFAM" id="SSF48371">
    <property type="entry name" value="ARM repeat"/>
    <property type="match status" value="1"/>
</dbReference>
<feature type="region of interest" description="Disordered" evidence="2">
    <location>
        <begin position="1"/>
        <end position="31"/>
    </location>
</feature>
<dbReference type="PANTHER" id="PTHR13347">
    <property type="entry name" value="HEAT REPEAT-CONTAINING PROTEIN 3"/>
    <property type="match status" value="1"/>
</dbReference>
<dbReference type="InParanoid" id="A7TQ67"/>
<dbReference type="Proteomes" id="UP000000267">
    <property type="component" value="Unassembled WGS sequence"/>
</dbReference>
<evidence type="ECO:0000313" key="5">
    <source>
        <dbReference type="Proteomes" id="UP000000267"/>
    </source>
</evidence>
<dbReference type="InterPro" id="IPR016024">
    <property type="entry name" value="ARM-type_fold"/>
</dbReference>
<accession>A7TQ67</accession>
<dbReference type="GO" id="GO:0051082">
    <property type="term" value="F:unfolded protein binding"/>
    <property type="evidence" value="ECO:0007669"/>
    <property type="project" value="EnsemblFungi"/>
</dbReference>
<gene>
    <name evidence="4" type="ORF">Kpol_483p15</name>
</gene>
<dbReference type="EMBL" id="DS480453">
    <property type="protein sequence ID" value="EDO15596.1"/>
    <property type="molecule type" value="Genomic_DNA"/>
</dbReference>
<dbReference type="Pfam" id="PF25567">
    <property type="entry name" value="TPR_SYO1"/>
    <property type="match status" value="1"/>
</dbReference>
<dbReference type="KEGG" id="vpo:Kpol_483p15"/>
<dbReference type="FunCoup" id="A7TQ67">
    <property type="interactions" value="268"/>
</dbReference>
<feature type="domain" description="SYO1-like TPR repeats" evidence="3">
    <location>
        <begin position="440"/>
        <end position="613"/>
    </location>
</feature>
<dbReference type="InterPro" id="IPR057990">
    <property type="entry name" value="TPR_SYO1"/>
</dbReference>
<reference evidence="4 5" key="1">
    <citation type="journal article" date="2007" name="Proc. Natl. Acad. Sci. U.S.A.">
        <title>Independent sorting-out of thousands of duplicated gene pairs in two yeast species descended from a whole-genome duplication.</title>
        <authorList>
            <person name="Scannell D.R."/>
            <person name="Frank A.C."/>
            <person name="Conant G.C."/>
            <person name="Byrne K.P."/>
            <person name="Woolfit M."/>
            <person name="Wolfe K.H."/>
        </authorList>
    </citation>
    <scope>NUCLEOTIDE SEQUENCE [LARGE SCALE GENOMIC DNA]</scope>
    <source>
        <strain evidence="5">ATCC 22028 / DSM 70294 / BCRC 21397 / CBS 2163 / NBRC 10782 / NRRL Y-8283 / UCD 57-17</strain>
    </source>
</reference>
<evidence type="ECO:0000256" key="1">
    <source>
        <dbReference type="ARBA" id="ARBA00049983"/>
    </source>
</evidence>
<dbReference type="GeneID" id="5543690"/>